<evidence type="ECO:0000313" key="2">
    <source>
        <dbReference type="Proteomes" id="UP000177905"/>
    </source>
</evidence>
<dbReference type="Proteomes" id="UP000177905">
    <property type="component" value="Unassembled WGS sequence"/>
</dbReference>
<organism evidence="1 2">
    <name type="scientific">candidate division WOR-1 bacterium RIFOXYB2_FULL_36_35</name>
    <dbReference type="NCBI Taxonomy" id="1802578"/>
    <lineage>
        <taxon>Bacteria</taxon>
        <taxon>Bacillati</taxon>
        <taxon>Saganbacteria</taxon>
    </lineage>
</organism>
<dbReference type="EMBL" id="MEUA01000022">
    <property type="protein sequence ID" value="OGC15314.1"/>
    <property type="molecule type" value="Genomic_DNA"/>
</dbReference>
<comment type="caution">
    <text evidence="1">The sequence shown here is derived from an EMBL/GenBank/DDBJ whole genome shotgun (WGS) entry which is preliminary data.</text>
</comment>
<dbReference type="AlphaFoldDB" id="A0A1F4S4F4"/>
<accession>A0A1F4S4F4</accession>
<evidence type="ECO:0000313" key="1">
    <source>
        <dbReference type="EMBL" id="OGC15314.1"/>
    </source>
</evidence>
<name>A0A1F4S4F4_UNCSA</name>
<gene>
    <name evidence="1" type="ORF">A2290_05150</name>
</gene>
<sequence length="98" mass="11507">MNQVIVSLDKDYNLQDVSEVLNSMFHEKLNFAQYKVDKYKDLCSEFEKKHKIDSEQFLNKFENGETGDDADYFNWFAAKKGLDLWTKKLSILKSASIK</sequence>
<reference evidence="1 2" key="1">
    <citation type="journal article" date="2016" name="Nat. Commun.">
        <title>Thousands of microbial genomes shed light on interconnected biogeochemical processes in an aquifer system.</title>
        <authorList>
            <person name="Anantharaman K."/>
            <person name="Brown C.T."/>
            <person name="Hug L.A."/>
            <person name="Sharon I."/>
            <person name="Castelle C.J."/>
            <person name="Probst A.J."/>
            <person name="Thomas B.C."/>
            <person name="Singh A."/>
            <person name="Wilkins M.J."/>
            <person name="Karaoz U."/>
            <person name="Brodie E.L."/>
            <person name="Williams K.H."/>
            <person name="Hubbard S.S."/>
            <person name="Banfield J.F."/>
        </authorList>
    </citation>
    <scope>NUCLEOTIDE SEQUENCE [LARGE SCALE GENOMIC DNA]</scope>
</reference>
<protein>
    <submittedName>
        <fullName evidence="1">Uncharacterized protein</fullName>
    </submittedName>
</protein>
<proteinExistence type="predicted"/>